<keyword evidence="2" id="KW-1185">Reference proteome</keyword>
<dbReference type="EMBL" id="FTNM01000004">
    <property type="protein sequence ID" value="SIR22872.1"/>
    <property type="molecule type" value="Genomic_DNA"/>
</dbReference>
<organism evidence="1 2">
    <name type="scientific">Pontibacter lucknowensis</name>
    <dbReference type="NCBI Taxonomy" id="1077936"/>
    <lineage>
        <taxon>Bacteria</taxon>
        <taxon>Pseudomonadati</taxon>
        <taxon>Bacteroidota</taxon>
        <taxon>Cytophagia</taxon>
        <taxon>Cytophagales</taxon>
        <taxon>Hymenobacteraceae</taxon>
        <taxon>Pontibacter</taxon>
    </lineage>
</organism>
<protein>
    <recommendedName>
        <fullName evidence="3">Ligand-binding SRPBCC domain-containing protein</fullName>
    </recommendedName>
</protein>
<proteinExistence type="predicted"/>
<dbReference type="AlphaFoldDB" id="A0A1N6Z7N4"/>
<evidence type="ECO:0000313" key="1">
    <source>
        <dbReference type="EMBL" id="SIR22872.1"/>
    </source>
</evidence>
<name>A0A1N6Z7N4_9BACT</name>
<dbReference type="Gene3D" id="3.30.530.20">
    <property type="match status" value="1"/>
</dbReference>
<accession>A0A1N6Z7N4</accession>
<gene>
    <name evidence="1" type="ORF">SAMN05421545_2809</name>
</gene>
<dbReference type="OrthoDB" id="9801773at2"/>
<dbReference type="InterPro" id="IPR023393">
    <property type="entry name" value="START-like_dom_sf"/>
</dbReference>
<dbReference type="CDD" id="cd07820">
    <property type="entry name" value="SRPBCC_3"/>
    <property type="match status" value="1"/>
</dbReference>
<reference evidence="2" key="1">
    <citation type="submission" date="2017-01" db="EMBL/GenBank/DDBJ databases">
        <authorList>
            <person name="Varghese N."/>
            <person name="Submissions S."/>
        </authorList>
    </citation>
    <scope>NUCLEOTIDE SEQUENCE [LARGE SCALE GENOMIC DNA]</scope>
    <source>
        <strain evidence="2">DM9</strain>
    </source>
</reference>
<dbReference type="Proteomes" id="UP000185924">
    <property type="component" value="Unassembled WGS sequence"/>
</dbReference>
<sequence length="178" mass="20580">MPTITLETVIDAPIPICFDLSRSIDLHAISTRHSGQQAIAGVTTGLIGYNETVTWRAKHFFLWLNITSRITIFDQPRYFAEEMEKRSFIKFKHERYFKETAEGSIMVDVFNYTSPFGALGIMLDRLFLQKYITALLQKKNRVIKHFAETGRWKSVLKGYSDTPRSYQSKPDRQVLAHA</sequence>
<evidence type="ECO:0000313" key="2">
    <source>
        <dbReference type="Proteomes" id="UP000185924"/>
    </source>
</evidence>
<evidence type="ECO:0008006" key="3">
    <source>
        <dbReference type="Google" id="ProtNLM"/>
    </source>
</evidence>
<dbReference type="RefSeq" id="WP_076422559.1">
    <property type="nucleotide sequence ID" value="NZ_FTNM01000004.1"/>
</dbReference>
<dbReference type="SUPFAM" id="SSF55961">
    <property type="entry name" value="Bet v1-like"/>
    <property type="match status" value="1"/>
</dbReference>